<keyword evidence="2" id="KW-0689">Ribosomal protein</keyword>
<organism evidence="2 3">
    <name type="scientific">Pochonia chlamydosporia 170</name>
    <dbReference type="NCBI Taxonomy" id="1380566"/>
    <lineage>
        <taxon>Eukaryota</taxon>
        <taxon>Fungi</taxon>
        <taxon>Dikarya</taxon>
        <taxon>Ascomycota</taxon>
        <taxon>Pezizomycotina</taxon>
        <taxon>Sordariomycetes</taxon>
        <taxon>Hypocreomycetidae</taxon>
        <taxon>Hypocreales</taxon>
        <taxon>Clavicipitaceae</taxon>
        <taxon>Pochonia</taxon>
    </lineage>
</organism>
<dbReference type="Proteomes" id="UP000078397">
    <property type="component" value="Unassembled WGS sequence"/>
</dbReference>
<evidence type="ECO:0000259" key="1">
    <source>
        <dbReference type="Pfam" id="PF01636"/>
    </source>
</evidence>
<dbReference type="Gene3D" id="3.90.1200.10">
    <property type="match status" value="1"/>
</dbReference>
<comment type="caution">
    <text evidence="2">The sequence shown here is derived from an EMBL/GenBank/DDBJ whole genome shotgun (WGS) entry which is preliminary data.</text>
</comment>
<dbReference type="AlphaFoldDB" id="A0A179FYT0"/>
<dbReference type="InterPro" id="IPR011009">
    <property type="entry name" value="Kinase-like_dom_sf"/>
</dbReference>
<evidence type="ECO:0000313" key="2">
    <source>
        <dbReference type="EMBL" id="OAQ70772.1"/>
    </source>
</evidence>
<keyword evidence="2" id="KW-0687">Ribonucleoprotein</keyword>
<dbReference type="GeneID" id="28855186"/>
<dbReference type="GO" id="GO:0005840">
    <property type="term" value="C:ribosome"/>
    <property type="evidence" value="ECO:0007669"/>
    <property type="project" value="UniProtKB-KW"/>
</dbReference>
<feature type="domain" description="Aminoglycoside phosphotransferase" evidence="1">
    <location>
        <begin position="55"/>
        <end position="205"/>
    </location>
</feature>
<sequence>MSPTPSEQVFAAFGIKAQLTPLTGGSFVCYSDGTSILKPSDDDEESQWIGSTLLSLSNLEPSSAYRVPKPIPSIQDPTTYVVDGWTAFSLLPGRNEPPIRFQDTLRVSQAFHHDLSKLNLTKPPFLNTRNNRWSEADRVIWGEKQLSDVANVNNEVLDIFHEALEMYKRLTKPLPADIPCQPIHGDLTGNILFDDEHGGLPGIIDMTFYWRPAAYAEAIVVADGLAWHKQGRELVELYGTDDVRLQLLVRALHWRCLTFAIDSIVDWVRVNIPKVDFMGAARLLEEIIREKAG</sequence>
<keyword evidence="3" id="KW-1185">Reference proteome</keyword>
<protein>
    <submittedName>
        <fullName evidence="2">Ribosomal protein L1</fullName>
    </submittedName>
</protein>
<dbReference type="SUPFAM" id="SSF56112">
    <property type="entry name" value="Protein kinase-like (PK-like)"/>
    <property type="match status" value="1"/>
</dbReference>
<dbReference type="KEGG" id="pchm:VFPPC_13415"/>
<dbReference type="RefSeq" id="XP_018147309.1">
    <property type="nucleotide sequence ID" value="XM_018291192.1"/>
</dbReference>
<dbReference type="OrthoDB" id="4187105at2759"/>
<reference evidence="2 3" key="1">
    <citation type="journal article" date="2016" name="PLoS Pathog.">
        <title>Biosynthesis of antibiotic leucinostatins in bio-control fungus Purpureocillium lilacinum and their inhibition on phytophthora revealed by genome mining.</title>
        <authorList>
            <person name="Wang G."/>
            <person name="Liu Z."/>
            <person name="Lin R."/>
            <person name="Li E."/>
            <person name="Mao Z."/>
            <person name="Ling J."/>
            <person name="Yang Y."/>
            <person name="Yin W.B."/>
            <person name="Xie B."/>
        </authorList>
    </citation>
    <scope>NUCLEOTIDE SEQUENCE [LARGE SCALE GENOMIC DNA]</scope>
    <source>
        <strain evidence="2">170</strain>
    </source>
</reference>
<dbReference type="EMBL" id="LSBJ02000002">
    <property type="protein sequence ID" value="OAQ70772.1"/>
    <property type="molecule type" value="Genomic_DNA"/>
</dbReference>
<dbReference type="InterPro" id="IPR002575">
    <property type="entry name" value="Aminoglycoside_PTrfase"/>
</dbReference>
<proteinExistence type="predicted"/>
<evidence type="ECO:0000313" key="3">
    <source>
        <dbReference type="Proteomes" id="UP000078397"/>
    </source>
</evidence>
<dbReference type="STRING" id="1380566.A0A179FYT0"/>
<dbReference type="Pfam" id="PF01636">
    <property type="entry name" value="APH"/>
    <property type="match status" value="1"/>
</dbReference>
<accession>A0A179FYT0</accession>
<gene>
    <name evidence="2" type="ORF">VFPPC_13415</name>
</gene>
<name>A0A179FYT0_METCM</name>